<dbReference type="PANTHER" id="PTHR45527">
    <property type="entry name" value="NONRIBOSOMAL PEPTIDE SYNTHETASE"/>
    <property type="match status" value="1"/>
</dbReference>
<dbReference type="Proteomes" id="UP000540989">
    <property type="component" value="Unassembled WGS sequence"/>
</dbReference>
<accession>A0A7W7ZFB8</accession>
<dbReference type="SMART" id="SM00823">
    <property type="entry name" value="PKS_PP"/>
    <property type="match status" value="1"/>
</dbReference>
<reference evidence="4 5" key="1">
    <citation type="submission" date="2020-08" db="EMBL/GenBank/DDBJ databases">
        <title>Genomic Encyclopedia of Type Strains, Phase IV (KMG-V): Genome sequencing to study the core and pangenomes of soil and plant-associated prokaryotes.</title>
        <authorList>
            <person name="Whitman W."/>
        </authorList>
    </citation>
    <scope>NUCLEOTIDE SEQUENCE [LARGE SCALE GENOMIC DNA]</scope>
    <source>
        <strain evidence="4 5">M8UP14</strain>
    </source>
</reference>
<comment type="caution">
    <text evidence="4">The sequence shown here is derived from an EMBL/GenBank/DDBJ whole genome shotgun (WGS) entry which is preliminary data.</text>
</comment>
<feature type="domain" description="Carrier" evidence="3">
    <location>
        <begin position="9"/>
        <end position="86"/>
    </location>
</feature>
<dbReference type="Gene3D" id="1.10.1200.10">
    <property type="entry name" value="ACP-like"/>
    <property type="match status" value="1"/>
</dbReference>
<gene>
    <name evidence="4" type="ORF">HDF16_003561</name>
</gene>
<dbReference type="PANTHER" id="PTHR45527:SF1">
    <property type="entry name" value="FATTY ACID SYNTHASE"/>
    <property type="match status" value="1"/>
</dbReference>
<proteinExistence type="predicted"/>
<organism evidence="4 5">
    <name type="scientific">Granulicella aggregans</name>
    <dbReference type="NCBI Taxonomy" id="474949"/>
    <lineage>
        <taxon>Bacteria</taxon>
        <taxon>Pseudomonadati</taxon>
        <taxon>Acidobacteriota</taxon>
        <taxon>Terriglobia</taxon>
        <taxon>Terriglobales</taxon>
        <taxon>Acidobacteriaceae</taxon>
        <taxon>Granulicella</taxon>
    </lineage>
</organism>
<dbReference type="GO" id="GO:0043041">
    <property type="term" value="P:amino acid activation for nonribosomal peptide biosynthetic process"/>
    <property type="evidence" value="ECO:0007669"/>
    <property type="project" value="TreeGrafter"/>
</dbReference>
<evidence type="ECO:0000313" key="4">
    <source>
        <dbReference type="EMBL" id="MBB5058838.1"/>
    </source>
</evidence>
<dbReference type="Pfam" id="PF00550">
    <property type="entry name" value="PP-binding"/>
    <property type="match status" value="1"/>
</dbReference>
<dbReference type="GO" id="GO:0005737">
    <property type="term" value="C:cytoplasm"/>
    <property type="evidence" value="ECO:0007669"/>
    <property type="project" value="TreeGrafter"/>
</dbReference>
<name>A0A7W7ZFB8_9BACT</name>
<dbReference type="SUPFAM" id="SSF47336">
    <property type="entry name" value="ACP-like"/>
    <property type="match status" value="1"/>
</dbReference>
<protein>
    <submittedName>
        <fullName evidence="4">Acyl carrier protein</fullName>
    </submittedName>
</protein>
<keyword evidence="5" id="KW-1185">Reference proteome</keyword>
<dbReference type="InterPro" id="IPR036736">
    <property type="entry name" value="ACP-like_sf"/>
</dbReference>
<dbReference type="GO" id="GO:0044550">
    <property type="term" value="P:secondary metabolite biosynthetic process"/>
    <property type="evidence" value="ECO:0007669"/>
    <property type="project" value="TreeGrafter"/>
</dbReference>
<evidence type="ECO:0000259" key="3">
    <source>
        <dbReference type="PROSITE" id="PS50075"/>
    </source>
</evidence>
<keyword evidence="1" id="KW-0596">Phosphopantetheine</keyword>
<dbReference type="EMBL" id="JACHIP010000005">
    <property type="protein sequence ID" value="MBB5058838.1"/>
    <property type="molecule type" value="Genomic_DNA"/>
</dbReference>
<evidence type="ECO:0000256" key="2">
    <source>
        <dbReference type="ARBA" id="ARBA00022553"/>
    </source>
</evidence>
<dbReference type="GO" id="GO:0031177">
    <property type="term" value="F:phosphopantetheine binding"/>
    <property type="evidence" value="ECO:0007669"/>
    <property type="project" value="InterPro"/>
</dbReference>
<dbReference type="InterPro" id="IPR009081">
    <property type="entry name" value="PP-bd_ACP"/>
</dbReference>
<dbReference type="AlphaFoldDB" id="A0A7W7ZFB8"/>
<dbReference type="InterPro" id="IPR020806">
    <property type="entry name" value="PKS_PP-bd"/>
</dbReference>
<dbReference type="PROSITE" id="PS50075">
    <property type="entry name" value="CARRIER"/>
    <property type="match status" value="1"/>
</dbReference>
<evidence type="ECO:0000256" key="1">
    <source>
        <dbReference type="ARBA" id="ARBA00022450"/>
    </source>
</evidence>
<evidence type="ECO:0000313" key="5">
    <source>
        <dbReference type="Proteomes" id="UP000540989"/>
    </source>
</evidence>
<keyword evidence="2" id="KW-0597">Phosphoprotein</keyword>
<sequence>MSIPAPDGISFSAVCQYVCQLWSEVLRVDDVALDSHFLDLGGDSLSAMLCISRIRSAYGIELSFEDFLAPDTGTVRGIASEVTADSGKH</sequence>
<dbReference type="RefSeq" id="WP_184219309.1">
    <property type="nucleotide sequence ID" value="NZ_JACHIP010000005.1"/>
</dbReference>